<dbReference type="Proteomes" id="UP000234775">
    <property type="component" value="Unassembled WGS sequence"/>
</dbReference>
<name>A0A0X8F8S0_9LACT</name>
<comment type="subunit">
    <text evidence="5">RNAP is composed of a core of 2 alpha, a beta and a beta' subunit. The core is associated with a delta subunit, and at least one of epsilon or omega. When a sigma factor is associated with the core the holoenzyme is formed, which can initiate transcription.</text>
</comment>
<dbReference type="RefSeq" id="WP_060777115.1">
    <property type="nucleotide sequence ID" value="NZ_CP014159.1"/>
</dbReference>
<keyword evidence="1 5" id="KW-0240">DNA-directed RNA polymerase</keyword>
<evidence type="ECO:0000313" key="6">
    <source>
        <dbReference type="EMBL" id="PKY91633.1"/>
    </source>
</evidence>
<keyword evidence="3 5" id="KW-0548">Nucleotidyltransferase</keyword>
<evidence type="ECO:0000256" key="4">
    <source>
        <dbReference type="ARBA" id="ARBA00023163"/>
    </source>
</evidence>
<sequence length="72" mass="8658">MIFKIIYQENPKEPPLREKSKVLYVEGTDMITVRKQLRENTPYLVEYIQVLDEAHLAYEQQDPDFKLTEFSH</sequence>
<comment type="caution">
    <text evidence="6">The sequence shown here is derived from an EMBL/GenBank/DDBJ whole genome shotgun (WGS) entry which is preliminary data.</text>
</comment>
<keyword evidence="4 5" id="KW-0804">Transcription</keyword>
<evidence type="ECO:0000313" key="7">
    <source>
        <dbReference type="Proteomes" id="UP000234775"/>
    </source>
</evidence>
<dbReference type="EMBL" id="PKGZ01000002">
    <property type="protein sequence ID" value="PKY91633.1"/>
    <property type="molecule type" value="Genomic_DNA"/>
</dbReference>
<dbReference type="Pfam" id="PF07288">
    <property type="entry name" value="RpoY"/>
    <property type="match status" value="1"/>
</dbReference>
<comment type="catalytic activity">
    <reaction evidence="5">
        <text>RNA(n) + a ribonucleoside 5'-triphosphate = RNA(n+1) + diphosphate</text>
        <dbReference type="Rhea" id="RHEA:21248"/>
        <dbReference type="Rhea" id="RHEA-COMP:14527"/>
        <dbReference type="Rhea" id="RHEA-COMP:17342"/>
        <dbReference type="ChEBI" id="CHEBI:33019"/>
        <dbReference type="ChEBI" id="CHEBI:61557"/>
        <dbReference type="ChEBI" id="CHEBI:140395"/>
        <dbReference type="EC" id="2.7.7.6"/>
    </reaction>
</comment>
<dbReference type="GO" id="GO:0000428">
    <property type="term" value="C:DNA-directed RNA polymerase complex"/>
    <property type="evidence" value="ECO:0007669"/>
    <property type="project" value="UniProtKB-KW"/>
</dbReference>
<evidence type="ECO:0000256" key="5">
    <source>
        <dbReference type="HAMAP-Rule" id="MF_01553"/>
    </source>
</evidence>
<evidence type="ECO:0000256" key="2">
    <source>
        <dbReference type="ARBA" id="ARBA00022679"/>
    </source>
</evidence>
<dbReference type="AlphaFoldDB" id="A0A0X8F8S0"/>
<protein>
    <recommendedName>
        <fullName evidence="5">DNA-directed RNA polymerase subunit epsilon</fullName>
        <shortName evidence="5">RNAP epsilon subunit</shortName>
        <ecNumber evidence="5">2.7.7.6</ecNumber>
    </recommendedName>
    <alternativeName>
        <fullName evidence="5">RNA polymerase epsilon subunit</fullName>
    </alternativeName>
    <alternativeName>
        <fullName evidence="5">Transcriptase subunit epsilon</fullName>
    </alternativeName>
</protein>
<comment type="function">
    <text evidence="5">A non-essential component of RNA polymerase (RNAP).</text>
</comment>
<dbReference type="GO" id="GO:0006351">
    <property type="term" value="P:DNA-templated transcription"/>
    <property type="evidence" value="ECO:0007669"/>
    <property type="project" value="UniProtKB-UniRule"/>
</dbReference>
<evidence type="ECO:0000256" key="1">
    <source>
        <dbReference type="ARBA" id="ARBA00022478"/>
    </source>
</evidence>
<dbReference type="KEGG" id="acg:AWM71_06060"/>
<evidence type="ECO:0000256" key="3">
    <source>
        <dbReference type="ARBA" id="ARBA00022695"/>
    </source>
</evidence>
<dbReference type="EC" id="2.7.7.6" evidence="5"/>
<dbReference type="Gene3D" id="3.10.20.730">
    <property type="entry name" value="RNAP, epsilon subunit-like"/>
    <property type="match status" value="1"/>
</dbReference>
<dbReference type="InterPro" id="IPR009907">
    <property type="entry name" value="RpoY"/>
</dbReference>
<proteinExistence type="inferred from homology"/>
<dbReference type="HAMAP" id="MF_01553">
    <property type="entry name" value="RNApol_bact_RpoY"/>
    <property type="match status" value="1"/>
</dbReference>
<organism evidence="6 7">
    <name type="scientific">Aerococcus christensenii</name>
    <dbReference type="NCBI Taxonomy" id="87541"/>
    <lineage>
        <taxon>Bacteria</taxon>
        <taxon>Bacillati</taxon>
        <taxon>Bacillota</taxon>
        <taxon>Bacilli</taxon>
        <taxon>Lactobacillales</taxon>
        <taxon>Aerococcaceae</taxon>
        <taxon>Aerococcus</taxon>
    </lineage>
</organism>
<dbReference type="GO" id="GO:0003899">
    <property type="term" value="F:DNA-directed RNA polymerase activity"/>
    <property type="evidence" value="ECO:0007669"/>
    <property type="project" value="UniProtKB-UniRule"/>
</dbReference>
<keyword evidence="2 5" id="KW-0808">Transferase</keyword>
<accession>A0A0X8F8S0</accession>
<dbReference type="GO" id="GO:0003677">
    <property type="term" value="F:DNA binding"/>
    <property type="evidence" value="ECO:0007669"/>
    <property type="project" value="UniProtKB-UniRule"/>
</dbReference>
<keyword evidence="7" id="KW-1185">Reference proteome</keyword>
<reference evidence="6 7" key="1">
    <citation type="submission" date="2017-12" db="EMBL/GenBank/DDBJ databases">
        <title>Phylogenetic diversity of female urinary microbiome.</title>
        <authorList>
            <person name="Thomas-White K."/>
            <person name="Wolfe A.J."/>
        </authorList>
    </citation>
    <scope>NUCLEOTIDE SEQUENCE [LARGE SCALE GENOMIC DNA]</scope>
    <source>
        <strain evidence="6 7">UMB0844</strain>
    </source>
</reference>
<comment type="similarity">
    <text evidence="5">Belongs to the RNA polymerase subunit epsilon family.</text>
</comment>
<gene>
    <name evidence="5" type="primary">rpoY</name>
    <name evidence="6" type="ORF">CYJ27_02865</name>
</gene>